<dbReference type="Proteomes" id="UP000189733">
    <property type="component" value="Unassembled WGS sequence"/>
</dbReference>
<organism evidence="2 3">
    <name type="scientific">Desulfobaculum bizertense DSM 18034</name>
    <dbReference type="NCBI Taxonomy" id="1121442"/>
    <lineage>
        <taxon>Bacteria</taxon>
        <taxon>Pseudomonadati</taxon>
        <taxon>Thermodesulfobacteriota</taxon>
        <taxon>Desulfovibrionia</taxon>
        <taxon>Desulfovibrionales</taxon>
        <taxon>Desulfovibrionaceae</taxon>
        <taxon>Desulfobaculum</taxon>
    </lineage>
</organism>
<keyword evidence="1" id="KW-0812">Transmembrane</keyword>
<name>A0A1T4WC99_9BACT</name>
<dbReference type="AlphaFoldDB" id="A0A1T4WC99"/>
<evidence type="ECO:0000313" key="3">
    <source>
        <dbReference type="Proteomes" id="UP000189733"/>
    </source>
</evidence>
<feature type="transmembrane region" description="Helical" evidence="1">
    <location>
        <begin position="67"/>
        <end position="86"/>
    </location>
</feature>
<dbReference type="InterPro" id="IPR011744">
    <property type="entry name" value="ATPase_gene1"/>
</dbReference>
<feature type="transmembrane region" description="Helical" evidence="1">
    <location>
        <begin position="30"/>
        <end position="55"/>
    </location>
</feature>
<dbReference type="STRING" id="1121442.SAMN02745702_02065"/>
<keyword evidence="1" id="KW-0472">Membrane</keyword>
<protein>
    <submittedName>
        <fullName evidence="2">ATP synthase protein I</fullName>
    </submittedName>
</protein>
<dbReference type="InterPro" id="IPR032820">
    <property type="entry name" value="ATPase_put"/>
</dbReference>
<dbReference type="OrthoDB" id="466056at2"/>
<dbReference type="RefSeq" id="WP_078685345.1">
    <property type="nucleotide sequence ID" value="NZ_FUYA01000006.1"/>
</dbReference>
<accession>A0A1T4WC99</accession>
<dbReference type="EMBL" id="FUYA01000006">
    <property type="protein sequence ID" value="SKA74913.1"/>
    <property type="molecule type" value="Genomic_DNA"/>
</dbReference>
<keyword evidence="3" id="KW-1185">Reference proteome</keyword>
<dbReference type="NCBIfam" id="TIGR02230">
    <property type="entry name" value="ATPase_gene1"/>
    <property type="match status" value="1"/>
</dbReference>
<dbReference type="Pfam" id="PF09527">
    <property type="entry name" value="ATPase_gene1"/>
    <property type="match status" value="1"/>
</dbReference>
<sequence>MPKRFEERVAREEERRLHGRRDNRPELLRGLGMFGLVGWAVAVPLLAGAFLGLWIDLTHPGTRSWTLMLLVLGLVIGCMNAAYWVGRERKAILRDKENREKPRQEE</sequence>
<proteinExistence type="predicted"/>
<reference evidence="2 3" key="1">
    <citation type="submission" date="2017-02" db="EMBL/GenBank/DDBJ databases">
        <authorList>
            <person name="Peterson S.W."/>
        </authorList>
    </citation>
    <scope>NUCLEOTIDE SEQUENCE [LARGE SCALE GENOMIC DNA]</scope>
    <source>
        <strain evidence="2 3">DSM 18034</strain>
    </source>
</reference>
<gene>
    <name evidence="2" type="ORF">SAMN02745702_02065</name>
</gene>
<keyword evidence="1" id="KW-1133">Transmembrane helix</keyword>
<evidence type="ECO:0000256" key="1">
    <source>
        <dbReference type="SAM" id="Phobius"/>
    </source>
</evidence>
<evidence type="ECO:0000313" key="2">
    <source>
        <dbReference type="EMBL" id="SKA74913.1"/>
    </source>
</evidence>